<sequence>MDPIKFDEHIKETLSNRKIKPSEAAWDKLSDCLETKGSRIDNRKAWLFAAASVIAIFLVTTQFFYNNTEAIEVLPLKEVVKPAIVGQGIKEVEELNEGINNTGVNKLIKNATAIEERVYESNTIIASEKKINVIEDKKRIELVTAVAVVDSLTFEEQKIKDLVAQIHTIKKENKEVSDDEIETLLKQAQKEIKLKRLQIKGSEKVDAIALLEDVEAELDQSFRAKVFEALKASYNSVKTAVAQRNN</sequence>
<name>A0ABP6X757_9FLAO</name>
<keyword evidence="2" id="KW-1133">Transmembrane helix</keyword>
<evidence type="ECO:0000313" key="3">
    <source>
        <dbReference type="EMBL" id="GAA3562559.1"/>
    </source>
</evidence>
<gene>
    <name evidence="3" type="ORF">GCM10022395_11480</name>
</gene>
<accession>A0ABP6X757</accession>
<evidence type="ECO:0000256" key="1">
    <source>
        <dbReference type="SAM" id="Coils"/>
    </source>
</evidence>
<dbReference type="EMBL" id="BAABCY010000033">
    <property type="protein sequence ID" value="GAA3562559.1"/>
    <property type="molecule type" value="Genomic_DNA"/>
</dbReference>
<keyword evidence="2" id="KW-0812">Transmembrane</keyword>
<keyword evidence="4" id="KW-1185">Reference proteome</keyword>
<comment type="caution">
    <text evidence="3">The sequence shown here is derived from an EMBL/GenBank/DDBJ whole genome shotgun (WGS) entry which is preliminary data.</text>
</comment>
<dbReference type="Proteomes" id="UP001500954">
    <property type="component" value="Unassembled WGS sequence"/>
</dbReference>
<keyword evidence="2" id="KW-0472">Membrane</keyword>
<reference evidence="4" key="1">
    <citation type="journal article" date="2019" name="Int. J. Syst. Evol. Microbiol.">
        <title>The Global Catalogue of Microorganisms (GCM) 10K type strain sequencing project: providing services to taxonomists for standard genome sequencing and annotation.</title>
        <authorList>
            <consortium name="The Broad Institute Genomics Platform"/>
            <consortium name="The Broad Institute Genome Sequencing Center for Infectious Disease"/>
            <person name="Wu L."/>
            <person name="Ma J."/>
        </authorList>
    </citation>
    <scope>NUCLEOTIDE SEQUENCE [LARGE SCALE GENOMIC DNA]</scope>
    <source>
        <strain evidence="4">JCM 17111</strain>
    </source>
</reference>
<dbReference type="RefSeq" id="WP_345004913.1">
    <property type="nucleotide sequence ID" value="NZ_BAABCY010000033.1"/>
</dbReference>
<evidence type="ECO:0000313" key="4">
    <source>
        <dbReference type="Proteomes" id="UP001500954"/>
    </source>
</evidence>
<organism evidence="3 4">
    <name type="scientific">Snuella lapsa</name>
    <dbReference type="NCBI Taxonomy" id="870481"/>
    <lineage>
        <taxon>Bacteria</taxon>
        <taxon>Pseudomonadati</taxon>
        <taxon>Bacteroidota</taxon>
        <taxon>Flavobacteriia</taxon>
        <taxon>Flavobacteriales</taxon>
        <taxon>Flavobacteriaceae</taxon>
        <taxon>Snuella</taxon>
    </lineage>
</organism>
<evidence type="ECO:0008006" key="5">
    <source>
        <dbReference type="Google" id="ProtNLM"/>
    </source>
</evidence>
<feature type="coiled-coil region" evidence="1">
    <location>
        <begin position="152"/>
        <end position="205"/>
    </location>
</feature>
<feature type="transmembrane region" description="Helical" evidence="2">
    <location>
        <begin position="45"/>
        <end position="65"/>
    </location>
</feature>
<protein>
    <recommendedName>
        <fullName evidence="5">Anti-sigma factor</fullName>
    </recommendedName>
</protein>
<evidence type="ECO:0000256" key="2">
    <source>
        <dbReference type="SAM" id="Phobius"/>
    </source>
</evidence>
<keyword evidence="1" id="KW-0175">Coiled coil</keyword>
<proteinExistence type="predicted"/>